<keyword evidence="2" id="KW-0547">Nucleotide-binding</keyword>
<evidence type="ECO:0000256" key="3">
    <source>
        <dbReference type="ARBA" id="ARBA00022777"/>
    </source>
</evidence>
<dbReference type="SUPFAM" id="SSF111331">
    <property type="entry name" value="NAD kinase/diacylglycerol kinase-like"/>
    <property type="match status" value="1"/>
</dbReference>
<evidence type="ECO:0000259" key="5">
    <source>
        <dbReference type="PROSITE" id="PS50146"/>
    </source>
</evidence>
<dbReference type="GO" id="GO:0016020">
    <property type="term" value="C:membrane"/>
    <property type="evidence" value="ECO:0007669"/>
    <property type="project" value="GOC"/>
</dbReference>
<dbReference type="GO" id="GO:0006665">
    <property type="term" value="P:sphingolipid metabolic process"/>
    <property type="evidence" value="ECO:0007669"/>
    <property type="project" value="TreeGrafter"/>
</dbReference>
<dbReference type="GO" id="GO:0001727">
    <property type="term" value="F:lipid kinase activity"/>
    <property type="evidence" value="ECO:0007669"/>
    <property type="project" value="TreeGrafter"/>
</dbReference>
<dbReference type="PANTHER" id="PTHR12358:SF54">
    <property type="entry name" value="SPHINGOSINE KINASE RELATED PROTEIN"/>
    <property type="match status" value="1"/>
</dbReference>
<dbReference type="InterPro" id="IPR050187">
    <property type="entry name" value="Lipid_Phosphate_FormReg"/>
</dbReference>
<sequence length="215" mass="23488">MVVNPEGGLKKGLDILEMVKPIFYENDSELKVLETEFAGHAQEYAHDVDYSGYDGFCAIGGDGTMHEIINGMLNRSDGATLPIGLVTGGTGNSFMYDMDCLDPEEAAKRITKGQLRKIDVAKVDANGVLYYAFNIVGWGLATEAGELAEKLRWLGGIRYDVASILEVLKGKKRISKLILDDITIEEDFVFILGCNTIHTGKGMKMAPFAKLNDGK</sequence>
<dbReference type="InterPro" id="IPR001206">
    <property type="entry name" value="Diacylglycerol_kinase_cat_dom"/>
</dbReference>
<dbReference type="AlphaFoldDB" id="A0A382TCZ0"/>
<dbReference type="PANTHER" id="PTHR12358">
    <property type="entry name" value="SPHINGOSINE KINASE"/>
    <property type="match status" value="1"/>
</dbReference>
<name>A0A382TCZ0_9ZZZZ</name>
<dbReference type="Pfam" id="PF19279">
    <property type="entry name" value="YegS_C"/>
    <property type="match status" value="1"/>
</dbReference>
<keyword evidence="3" id="KW-0418">Kinase</keyword>
<dbReference type="PROSITE" id="PS50146">
    <property type="entry name" value="DAGK"/>
    <property type="match status" value="1"/>
</dbReference>
<gene>
    <name evidence="6" type="ORF">METZ01_LOCUS372181</name>
</gene>
<feature type="domain" description="DAGKc" evidence="5">
    <location>
        <begin position="1"/>
        <end position="127"/>
    </location>
</feature>
<organism evidence="6">
    <name type="scientific">marine metagenome</name>
    <dbReference type="NCBI Taxonomy" id="408172"/>
    <lineage>
        <taxon>unclassified sequences</taxon>
        <taxon>metagenomes</taxon>
        <taxon>ecological metagenomes</taxon>
    </lineage>
</organism>
<reference evidence="6" key="1">
    <citation type="submission" date="2018-05" db="EMBL/GenBank/DDBJ databases">
        <authorList>
            <person name="Lanie J.A."/>
            <person name="Ng W.-L."/>
            <person name="Kazmierczak K.M."/>
            <person name="Andrzejewski T.M."/>
            <person name="Davidsen T.M."/>
            <person name="Wayne K.J."/>
            <person name="Tettelin H."/>
            <person name="Glass J.I."/>
            <person name="Rusch D."/>
            <person name="Podicherti R."/>
            <person name="Tsui H.-C.T."/>
            <person name="Winkler M.E."/>
        </authorList>
    </citation>
    <scope>NUCLEOTIDE SEQUENCE</scope>
</reference>
<dbReference type="EMBL" id="UINC01135280">
    <property type="protein sequence ID" value="SVD19327.1"/>
    <property type="molecule type" value="Genomic_DNA"/>
</dbReference>
<evidence type="ECO:0000256" key="2">
    <source>
        <dbReference type="ARBA" id="ARBA00022741"/>
    </source>
</evidence>
<dbReference type="InterPro" id="IPR017438">
    <property type="entry name" value="ATP-NAD_kinase_N"/>
</dbReference>
<proteinExistence type="predicted"/>
<evidence type="ECO:0000256" key="1">
    <source>
        <dbReference type="ARBA" id="ARBA00022679"/>
    </source>
</evidence>
<dbReference type="SMART" id="SM00046">
    <property type="entry name" value="DAGKc"/>
    <property type="match status" value="1"/>
</dbReference>
<keyword evidence="1" id="KW-0808">Transferase</keyword>
<accession>A0A382TCZ0</accession>
<dbReference type="Gene3D" id="3.40.50.10330">
    <property type="entry name" value="Probable inorganic polyphosphate/atp-NAD kinase, domain 1"/>
    <property type="match status" value="1"/>
</dbReference>
<dbReference type="Gene3D" id="2.60.200.40">
    <property type="match status" value="1"/>
</dbReference>
<dbReference type="GO" id="GO:0005524">
    <property type="term" value="F:ATP binding"/>
    <property type="evidence" value="ECO:0007669"/>
    <property type="project" value="UniProtKB-KW"/>
</dbReference>
<dbReference type="Pfam" id="PF00781">
    <property type="entry name" value="DAGK_cat"/>
    <property type="match status" value="1"/>
</dbReference>
<dbReference type="InterPro" id="IPR045540">
    <property type="entry name" value="YegS/DAGK_C"/>
</dbReference>
<feature type="non-terminal residue" evidence="6">
    <location>
        <position position="215"/>
    </location>
</feature>
<keyword evidence="4" id="KW-0067">ATP-binding</keyword>
<dbReference type="InterPro" id="IPR016064">
    <property type="entry name" value="NAD/diacylglycerol_kinase_sf"/>
</dbReference>
<evidence type="ECO:0000313" key="6">
    <source>
        <dbReference type="EMBL" id="SVD19327.1"/>
    </source>
</evidence>
<evidence type="ECO:0000256" key="4">
    <source>
        <dbReference type="ARBA" id="ARBA00022840"/>
    </source>
</evidence>
<protein>
    <recommendedName>
        <fullName evidence="5">DAGKc domain-containing protein</fullName>
    </recommendedName>
</protein>